<name>A0A518JNR7_9BACT</name>
<reference evidence="1 2" key="1">
    <citation type="submission" date="2019-02" db="EMBL/GenBank/DDBJ databases">
        <title>Deep-cultivation of Planctomycetes and their phenomic and genomic characterization uncovers novel biology.</title>
        <authorList>
            <person name="Wiegand S."/>
            <person name="Jogler M."/>
            <person name="Boedeker C."/>
            <person name="Pinto D."/>
            <person name="Vollmers J."/>
            <person name="Rivas-Marin E."/>
            <person name="Kohn T."/>
            <person name="Peeters S.H."/>
            <person name="Heuer A."/>
            <person name="Rast P."/>
            <person name="Oberbeckmann S."/>
            <person name="Bunk B."/>
            <person name="Jeske O."/>
            <person name="Meyerdierks A."/>
            <person name="Storesund J.E."/>
            <person name="Kallscheuer N."/>
            <person name="Luecker S."/>
            <person name="Lage O.M."/>
            <person name="Pohl T."/>
            <person name="Merkel B.J."/>
            <person name="Hornburger P."/>
            <person name="Mueller R.-W."/>
            <person name="Bruemmer F."/>
            <person name="Labrenz M."/>
            <person name="Spormann A.M."/>
            <person name="Op den Camp H."/>
            <person name="Overmann J."/>
            <person name="Amann R."/>
            <person name="Jetten M.S.M."/>
            <person name="Mascher T."/>
            <person name="Medema M.H."/>
            <person name="Devos D.P."/>
            <person name="Kaster A.-K."/>
            <person name="Ovreas L."/>
            <person name="Rohde M."/>
            <person name="Galperin M.Y."/>
            <person name="Jogler C."/>
        </authorList>
    </citation>
    <scope>NUCLEOTIDE SEQUENCE [LARGE SCALE GENOMIC DNA]</scope>
    <source>
        <strain evidence="1 2">Poly24</strain>
    </source>
</reference>
<dbReference type="KEGG" id="rcf:Poly24_08860"/>
<dbReference type="Proteomes" id="UP000315082">
    <property type="component" value="Chromosome"/>
</dbReference>
<evidence type="ECO:0000313" key="2">
    <source>
        <dbReference type="Proteomes" id="UP000315082"/>
    </source>
</evidence>
<protein>
    <recommendedName>
        <fullName evidence="3">Phage tail protein</fullName>
    </recommendedName>
</protein>
<keyword evidence="2" id="KW-1185">Reference proteome</keyword>
<evidence type="ECO:0008006" key="3">
    <source>
        <dbReference type="Google" id="ProtNLM"/>
    </source>
</evidence>
<dbReference type="AlphaFoldDB" id="A0A518JNR7"/>
<sequence>MATGNGSTVTFATSGFTARFEEIGEVKQTRGKIKDSDLSSEDFHEYLPEDLAEPGEREFKIFWEGNNAPPSINSPAELVTVTHKLETGQATAAKFIGSAFITDLTVDPKHANNETKQGTLKIQYDNKATAPAFTEAVAS</sequence>
<gene>
    <name evidence="1" type="ORF">Poly24_08860</name>
</gene>
<evidence type="ECO:0000313" key="1">
    <source>
        <dbReference type="EMBL" id="QDV67194.1"/>
    </source>
</evidence>
<proteinExistence type="predicted"/>
<dbReference type="OrthoDB" id="9827656at2"/>
<accession>A0A518JNR7</accession>
<dbReference type="RefSeq" id="WP_145090945.1">
    <property type="nucleotide sequence ID" value="NZ_CP036348.1"/>
</dbReference>
<dbReference type="EMBL" id="CP036348">
    <property type="protein sequence ID" value="QDV67194.1"/>
    <property type="molecule type" value="Genomic_DNA"/>
</dbReference>
<organism evidence="1 2">
    <name type="scientific">Rosistilla carotiformis</name>
    <dbReference type="NCBI Taxonomy" id="2528017"/>
    <lineage>
        <taxon>Bacteria</taxon>
        <taxon>Pseudomonadati</taxon>
        <taxon>Planctomycetota</taxon>
        <taxon>Planctomycetia</taxon>
        <taxon>Pirellulales</taxon>
        <taxon>Pirellulaceae</taxon>
        <taxon>Rosistilla</taxon>
    </lineage>
</organism>